<keyword evidence="7 9" id="KW-0030">Aminoacyl-tRNA synthetase</keyword>
<keyword evidence="5" id="KW-0067">ATP-binding</keyword>
<comment type="similarity">
    <text evidence="1">Belongs to the class-II aminoacyl-tRNA synthetase family.</text>
</comment>
<dbReference type="EC" id="6.1.1.14" evidence="2"/>
<dbReference type="NCBIfam" id="TIGR00211">
    <property type="entry name" value="glyS"/>
    <property type="match status" value="1"/>
</dbReference>
<comment type="catalytic activity">
    <reaction evidence="8">
        <text>tRNA(Gly) + glycine + ATP = glycyl-tRNA(Gly) + AMP + diphosphate</text>
        <dbReference type="Rhea" id="RHEA:16013"/>
        <dbReference type="Rhea" id="RHEA-COMP:9664"/>
        <dbReference type="Rhea" id="RHEA-COMP:9683"/>
        <dbReference type="ChEBI" id="CHEBI:30616"/>
        <dbReference type="ChEBI" id="CHEBI:33019"/>
        <dbReference type="ChEBI" id="CHEBI:57305"/>
        <dbReference type="ChEBI" id="CHEBI:78442"/>
        <dbReference type="ChEBI" id="CHEBI:78522"/>
        <dbReference type="ChEBI" id="CHEBI:456215"/>
        <dbReference type="EC" id="6.1.1.14"/>
    </reaction>
</comment>
<proteinExistence type="inferred from homology"/>
<geneLocation type="organellar chromatophore" evidence="9"/>
<dbReference type="GO" id="GO:0004820">
    <property type="term" value="F:glycine-tRNA ligase activity"/>
    <property type="evidence" value="ECO:0007669"/>
    <property type="project" value="UniProtKB-EC"/>
</dbReference>
<evidence type="ECO:0000313" key="9">
    <source>
        <dbReference type="EMBL" id="ACB42710.1"/>
    </source>
</evidence>
<dbReference type="GO" id="GO:0006426">
    <property type="term" value="P:glycyl-tRNA aminoacylation"/>
    <property type="evidence" value="ECO:0007669"/>
    <property type="project" value="InterPro"/>
</dbReference>
<dbReference type="AlphaFoldDB" id="B1X441"/>
<evidence type="ECO:0000256" key="3">
    <source>
        <dbReference type="ARBA" id="ARBA00022598"/>
    </source>
</evidence>
<dbReference type="PROSITE" id="PS50861">
    <property type="entry name" value="AA_TRNA_LIGASE_II_GLYAB"/>
    <property type="match status" value="1"/>
</dbReference>
<reference evidence="9" key="1">
    <citation type="submission" date="2007-08" db="EMBL/GenBank/DDBJ databases">
        <authorList>
            <person name="Gloeckner G."/>
            <person name="Nowack E."/>
            <person name="Melkonian M."/>
        </authorList>
    </citation>
    <scope>NUCLEOTIDE SEQUENCE</scope>
</reference>
<dbReference type="GO" id="GO:0005829">
    <property type="term" value="C:cytosol"/>
    <property type="evidence" value="ECO:0007669"/>
    <property type="project" value="TreeGrafter"/>
</dbReference>
<keyword evidence="4" id="KW-0547">Nucleotide-binding</keyword>
<dbReference type="EMBL" id="CP000815">
    <property type="protein sequence ID" value="ACB42710.1"/>
    <property type="molecule type" value="Genomic_DNA"/>
</dbReference>
<evidence type="ECO:0000256" key="6">
    <source>
        <dbReference type="ARBA" id="ARBA00022917"/>
    </source>
</evidence>
<dbReference type="HAMAP" id="MF_00255">
    <property type="entry name" value="Gly_tRNA_synth_beta"/>
    <property type="match status" value="1"/>
</dbReference>
<organism evidence="9">
    <name type="scientific">Paulinella chromatophora</name>
    <dbReference type="NCBI Taxonomy" id="39717"/>
    <lineage>
        <taxon>Eukaryota</taxon>
        <taxon>Sar</taxon>
        <taxon>Rhizaria</taxon>
        <taxon>Cercozoa</taxon>
        <taxon>Imbricatea</taxon>
        <taxon>Silicofilosea</taxon>
        <taxon>Euglyphida</taxon>
        <taxon>Paulinellidae</taxon>
        <taxon>Paulinella</taxon>
    </lineage>
</organism>
<sequence length="718" mass="80519">MSNFLLEIGTEELPAEFARLALPQLEYLICRDLQIHRINYEDLRVTSTPRRLIVQISNLPSSQPDLEEERKGPPAFQAMMKGELGPAMLGFAKRCGVEISNLEIRQTNKGSFVFAHVSQPGQKTIELLKQCIPTWIGGLQGRRFMRWGEQEQKFSRPVRWLVALFDKEIINITLENTSPEVKSGRITRGHRLSTKQLQIGNASSYDAIMNRGQVIVDRIVRAALIAEAINLATLNIQARAGISEELFTELVDLVEQPKLIQGAIAERYLRLPPEVLSTVMRIHQRYIPLYSVDTEIDPLALNSSNALLPQFILISNGNFEATETIRYGNERVLKARLADAEFFLDVDLSTASVERLRKLALITFAEGLGSLKERSDRLVWITQLLTKYILVEASIAKDACKAASLAKHDLASQMVFEFPELQGIMGGKYLLAEGEKREVALAVLEHYMPRCAGDVLPSTEAGSIVALAERLELLLSIFAKGERPSGSSDPYALRRAGNGILQILWHRNWSIDISEILQKTSEHWSHLFPAFQVKPKQLTQELSDLLRQRIISQLSEEGVDIDLIQAVAGETTSTAQLLIDPIDVRSRLKYLISLRKQNRLVPIQAMVQRAAHLADKAVLKPNVIDPKGAFNSKLFESPSEVALANLIESLYPLAKNRLYSQLSDVLSQGVNILETFFDGEESVMVMNDNLEIRNNRLNLLAILHNQANILADFSKLIN</sequence>
<keyword evidence="6" id="KW-0648">Protein biosynthesis</keyword>
<dbReference type="InterPro" id="IPR015944">
    <property type="entry name" value="Gly-tRNA-synth_bsu"/>
</dbReference>
<dbReference type="GeneID" id="6481358"/>
<dbReference type="GO" id="GO:0005524">
    <property type="term" value="F:ATP binding"/>
    <property type="evidence" value="ECO:0007669"/>
    <property type="project" value="UniProtKB-KW"/>
</dbReference>
<dbReference type="SUPFAM" id="SSF109604">
    <property type="entry name" value="HD-domain/PDEase-like"/>
    <property type="match status" value="1"/>
</dbReference>
<dbReference type="InterPro" id="IPR006194">
    <property type="entry name" value="Gly-tRNA-synth_heterodimer"/>
</dbReference>
<reference evidence="9" key="2">
    <citation type="journal article" date="2008" name="Curr. Biol.">
        <title>Chromatophore genome sequence of Paulinella sheds light on acquisition of photosynthesis by eukaryotes.</title>
        <authorList>
            <person name="Nowack E.C.M."/>
            <person name="Melkonian M."/>
            <person name="Gloeckner G."/>
        </authorList>
    </citation>
    <scope>NUCLEOTIDE SEQUENCE [LARGE SCALE GENOMIC DNA]</scope>
</reference>
<dbReference type="PANTHER" id="PTHR30075">
    <property type="entry name" value="GLYCYL-TRNA SYNTHETASE"/>
    <property type="match status" value="1"/>
</dbReference>
<dbReference type="PANTHER" id="PTHR30075:SF2">
    <property type="entry name" value="GLYCINE--TRNA LIGASE, CHLOROPLASTIC_MITOCHONDRIAL 2"/>
    <property type="match status" value="1"/>
</dbReference>
<evidence type="ECO:0000256" key="7">
    <source>
        <dbReference type="ARBA" id="ARBA00023146"/>
    </source>
</evidence>
<protein>
    <recommendedName>
        <fullName evidence="2">glycine--tRNA ligase</fullName>
        <ecNumber evidence="2">6.1.1.14</ecNumber>
    </recommendedName>
</protein>
<keyword evidence="3" id="KW-0436">Ligase</keyword>
<dbReference type="Pfam" id="PF02092">
    <property type="entry name" value="tRNA_synt_2f"/>
    <property type="match status" value="1"/>
</dbReference>
<evidence type="ECO:0000256" key="5">
    <source>
        <dbReference type="ARBA" id="ARBA00022840"/>
    </source>
</evidence>
<evidence type="ECO:0000256" key="4">
    <source>
        <dbReference type="ARBA" id="ARBA00022741"/>
    </source>
</evidence>
<accession>B1X441</accession>
<keyword evidence="9" id="KW-0934">Plastid</keyword>
<evidence type="ECO:0000256" key="2">
    <source>
        <dbReference type="ARBA" id="ARBA00012829"/>
    </source>
</evidence>
<evidence type="ECO:0000256" key="8">
    <source>
        <dbReference type="ARBA" id="ARBA00047937"/>
    </source>
</evidence>
<evidence type="ECO:0000256" key="1">
    <source>
        <dbReference type="ARBA" id="ARBA00008226"/>
    </source>
</evidence>
<name>B1X441_PAUCH</name>
<dbReference type="RefSeq" id="YP_002048920.1">
    <property type="nucleotide sequence ID" value="NC_011087.1"/>
</dbReference>
<gene>
    <name evidence="9" type="primary">glyS</name>
    <name evidence="9" type="ordered locus">PCC_0261</name>
</gene>
<dbReference type="PRINTS" id="PR01045">
    <property type="entry name" value="TRNASYNTHGB"/>
</dbReference>